<dbReference type="PANTHER" id="PTHR12631:SF10">
    <property type="entry name" value="BETA-XYLOSIDASE-LIKE PROTEIN-RELATED"/>
    <property type="match status" value="1"/>
</dbReference>
<dbReference type="Gene3D" id="2.60.40.1500">
    <property type="entry name" value="Glycosyl hydrolase domain, family 39"/>
    <property type="match status" value="1"/>
</dbReference>
<keyword evidence="7" id="KW-1185">Reference proteome</keyword>
<dbReference type="InterPro" id="IPR049165">
    <property type="entry name" value="GH39_as"/>
</dbReference>
<keyword evidence="3" id="KW-0326">Glycosidase</keyword>
<evidence type="ECO:0000259" key="5">
    <source>
        <dbReference type="Pfam" id="PF01229"/>
    </source>
</evidence>
<dbReference type="InterPro" id="IPR051923">
    <property type="entry name" value="Glycosyl_Hydrolase_39"/>
</dbReference>
<dbReference type="InterPro" id="IPR049166">
    <property type="entry name" value="GH39_cat"/>
</dbReference>
<dbReference type="GO" id="GO:0016787">
    <property type="term" value="F:hydrolase activity"/>
    <property type="evidence" value="ECO:0007669"/>
    <property type="project" value="UniProtKB-KW"/>
</dbReference>
<evidence type="ECO:0000313" key="6">
    <source>
        <dbReference type="EMBL" id="MFN2975468.1"/>
    </source>
</evidence>
<protein>
    <submittedName>
        <fullName evidence="6">GH39 family glycosyl hydrolase</fullName>
    </submittedName>
</protein>
<reference evidence="6 7" key="1">
    <citation type="submission" date="2024-12" db="EMBL/GenBank/DDBJ databases">
        <authorList>
            <person name="Lee Y."/>
        </authorList>
    </citation>
    <scope>NUCLEOTIDE SEQUENCE [LARGE SCALE GENOMIC DNA]</scope>
    <source>
        <strain evidence="6 7">03SUJ4</strain>
    </source>
</reference>
<feature type="signal peptide" evidence="4">
    <location>
        <begin position="1"/>
        <end position="29"/>
    </location>
</feature>
<sequence>MKMKTRYTGTTLFAAAALLCSGTFLPAQQSPAEERITVDASAKTTPFPHFWEQTFGSGRAILSLRESYRRDLKQVKDATNFDSIRFHGILMDEVGLYDPDRMTKNPGLEAQKANDASIYNFSYIDQIYDGLLDRGVRPYVELSFMPRKLAADPSITQPFFYRPFVSPPSDYAKWDAMITALGQHLIERYGLDEVSHWNFEVWNEPNLDFWGGDPKQATYWTLYDHTARALKAASPRLRVGGPATAQAAWVPDFIKHVHDSHVPVDFVSTHVYANDLAKDVFGTNEDIPRSTMVYRAVKKVHDQIAASSMPTLPLYFSEYGASYANESNVSDSPYMGPWLANTIRQCDGLIQNMAYWSFSDVFEEQGVVRTPFYGGFGIIAADNIPKPSFNAFTLLHKLGTQRIALKSESALASTDGNGAVTIALWNYAVPGGEGTTYTKPQGPAGPDRSFDFQLEHVAKDATVQVWRVDPTHGNSLAAFDTMGRPSGSLTREQIRTLQQAAALPAPESMTLQNGHLKLTVPAYGLAVITLQKQ</sequence>
<evidence type="ECO:0000256" key="3">
    <source>
        <dbReference type="ARBA" id="ARBA00023295"/>
    </source>
</evidence>
<feature type="chain" id="PRO_5046049434" evidence="4">
    <location>
        <begin position="30"/>
        <end position="533"/>
    </location>
</feature>
<dbReference type="InterPro" id="IPR000514">
    <property type="entry name" value="Glyco_hydro_39"/>
</dbReference>
<keyword evidence="4" id="KW-0732">Signal</keyword>
<evidence type="ECO:0000256" key="4">
    <source>
        <dbReference type="SAM" id="SignalP"/>
    </source>
</evidence>
<evidence type="ECO:0000256" key="2">
    <source>
        <dbReference type="ARBA" id="ARBA00022801"/>
    </source>
</evidence>
<dbReference type="PRINTS" id="PR00745">
    <property type="entry name" value="GLHYDRLASE39"/>
</dbReference>
<proteinExistence type="inferred from homology"/>
<comment type="caution">
    <text evidence="6">The sequence shown here is derived from an EMBL/GenBank/DDBJ whole genome shotgun (WGS) entry which is preliminary data.</text>
</comment>
<name>A0ABW9KJI9_9BACT</name>
<feature type="domain" description="Glycosyl hydrolases family 39 N-terminal catalytic" evidence="5">
    <location>
        <begin position="35"/>
        <end position="501"/>
    </location>
</feature>
<dbReference type="InterPro" id="IPR017853">
    <property type="entry name" value="GH"/>
</dbReference>
<evidence type="ECO:0000313" key="7">
    <source>
        <dbReference type="Proteomes" id="UP001634747"/>
    </source>
</evidence>
<dbReference type="Proteomes" id="UP001634747">
    <property type="component" value="Unassembled WGS sequence"/>
</dbReference>
<dbReference type="PANTHER" id="PTHR12631">
    <property type="entry name" value="ALPHA-L-IDURONIDASE"/>
    <property type="match status" value="1"/>
</dbReference>
<evidence type="ECO:0000256" key="1">
    <source>
        <dbReference type="ARBA" id="ARBA00008875"/>
    </source>
</evidence>
<comment type="similarity">
    <text evidence="1">Belongs to the glycosyl hydrolase 39 family.</text>
</comment>
<organism evidence="6 7">
    <name type="scientific">Terriglobus aquaticus</name>
    <dbReference type="NCBI Taxonomy" id="940139"/>
    <lineage>
        <taxon>Bacteria</taxon>
        <taxon>Pseudomonadati</taxon>
        <taxon>Acidobacteriota</taxon>
        <taxon>Terriglobia</taxon>
        <taxon>Terriglobales</taxon>
        <taxon>Acidobacteriaceae</taxon>
        <taxon>Terriglobus</taxon>
    </lineage>
</organism>
<dbReference type="RefSeq" id="WP_263413008.1">
    <property type="nucleotide sequence ID" value="NZ_BAABBH010000001.1"/>
</dbReference>
<keyword evidence="2 6" id="KW-0378">Hydrolase</keyword>
<dbReference type="Pfam" id="PF01229">
    <property type="entry name" value="Glyco_hydro_39"/>
    <property type="match status" value="1"/>
</dbReference>
<dbReference type="SUPFAM" id="SSF51011">
    <property type="entry name" value="Glycosyl hydrolase domain"/>
    <property type="match status" value="1"/>
</dbReference>
<dbReference type="EMBL" id="JBJYXY010000001">
    <property type="protein sequence ID" value="MFN2975468.1"/>
    <property type="molecule type" value="Genomic_DNA"/>
</dbReference>
<dbReference type="Gene3D" id="3.20.20.80">
    <property type="entry name" value="Glycosidases"/>
    <property type="match status" value="1"/>
</dbReference>
<accession>A0ABW9KJI9</accession>
<dbReference type="SUPFAM" id="SSF51445">
    <property type="entry name" value="(Trans)glycosidases"/>
    <property type="match status" value="1"/>
</dbReference>
<gene>
    <name evidence="6" type="ORF">ACK2TP_06815</name>
</gene>
<dbReference type="PROSITE" id="PS01027">
    <property type="entry name" value="GLYCOSYL_HYDROL_F39"/>
    <property type="match status" value="1"/>
</dbReference>